<evidence type="ECO:0000256" key="4">
    <source>
        <dbReference type="ARBA" id="ARBA00066422"/>
    </source>
</evidence>
<evidence type="ECO:0000313" key="8">
    <source>
        <dbReference type="Proteomes" id="UP000650467"/>
    </source>
</evidence>
<comment type="pathway">
    <text evidence="3">Cofactor biosynthesis; coenzyme A biosynthesis; CoA from (R)-pantothenate: step 3/5.</text>
</comment>
<dbReference type="Proteomes" id="UP000650467">
    <property type="component" value="Unassembled WGS sequence"/>
</dbReference>
<keyword evidence="1" id="KW-0173">Coenzyme A biosynthesis</keyword>
<dbReference type="EMBL" id="JAEHOC010000001">
    <property type="protein sequence ID" value="KAG2446273.1"/>
    <property type="molecule type" value="Genomic_DNA"/>
</dbReference>
<evidence type="ECO:0000256" key="5">
    <source>
        <dbReference type="SAM" id="MobiDB-lite"/>
    </source>
</evidence>
<dbReference type="AlphaFoldDB" id="A0A836B3F1"/>
<feature type="region of interest" description="Disordered" evidence="5">
    <location>
        <begin position="273"/>
        <end position="352"/>
    </location>
</feature>
<dbReference type="Pfam" id="PF02441">
    <property type="entry name" value="Flavoprotein"/>
    <property type="match status" value="1"/>
</dbReference>
<reference evidence="7" key="1">
    <citation type="journal article" date="2020" name="bioRxiv">
        <title>Comparative genomics of Chlamydomonas.</title>
        <authorList>
            <person name="Craig R.J."/>
            <person name="Hasan A.R."/>
            <person name="Ness R.W."/>
            <person name="Keightley P.D."/>
        </authorList>
    </citation>
    <scope>NUCLEOTIDE SEQUENCE</scope>
    <source>
        <strain evidence="7">SAG 7.73</strain>
    </source>
</reference>
<dbReference type="SUPFAM" id="SSF52507">
    <property type="entry name" value="Homo-oligomeric flavin-containing Cys decarboxylases, HFCD"/>
    <property type="match status" value="1"/>
</dbReference>
<evidence type="ECO:0000256" key="2">
    <source>
        <dbReference type="ARBA" id="ARBA00038350"/>
    </source>
</evidence>
<dbReference type="GO" id="GO:0004633">
    <property type="term" value="F:phosphopantothenoylcysteine decarboxylase activity"/>
    <property type="evidence" value="ECO:0007669"/>
    <property type="project" value="UniProtKB-EC"/>
</dbReference>
<keyword evidence="8" id="KW-1185">Reference proteome</keyword>
<dbReference type="InterPro" id="IPR036551">
    <property type="entry name" value="Flavin_trans-like"/>
</dbReference>
<dbReference type="EC" id="4.1.1.36" evidence="4"/>
<evidence type="ECO:0000313" key="7">
    <source>
        <dbReference type="EMBL" id="KAG2446273.1"/>
    </source>
</evidence>
<dbReference type="GO" id="GO:0071513">
    <property type="term" value="C:phosphopantothenoylcysteine decarboxylase complex"/>
    <property type="evidence" value="ECO:0007669"/>
    <property type="project" value="TreeGrafter"/>
</dbReference>
<dbReference type="PANTHER" id="PTHR14359:SF6">
    <property type="entry name" value="PHOSPHOPANTOTHENOYLCYSTEINE DECARBOXYLASE"/>
    <property type="match status" value="1"/>
</dbReference>
<gene>
    <name evidence="7" type="ORF">HXX76_000862</name>
</gene>
<evidence type="ECO:0000256" key="3">
    <source>
        <dbReference type="ARBA" id="ARBA00060685"/>
    </source>
</evidence>
<feature type="domain" description="Flavoprotein" evidence="6">
    <location>
        <begin position="6"/>
        <end position="206"/>
    </location>
</feature>
<organism evidence="7 8">
    <name type="scientific">Chlamydomonas incerta</name>
    <dbReference type="NCBI Taxonomy" id="51695"/>
    <lineage>
        <taxon>Eukaryota</taxon>
        <taxon>Viridiplantae</taxon>
        <taxon>Chlorophyta</taxon>
        <taxon>core chlorophytes</taxon>
        <taxon>Chlorophyceae</taxon>
        <taxon>CS clade</taxon>
        <taxon>Chlamydomonadales</taxon>
        <taxon>Chlamydomonadaceae</taxon>
        <taxon>Chlamydomonas</taxon>
    </lineage>
</organism>
<feature type="compositionally biased region" description="Basic and acidic residues" evidence="5">
    <location>
        <begin position="323"/>
        <end position="332"/>
    </location>
</feature>
<evidence type="ECO:0000256" key="1">
    <source>
        <dbReference type="ARBA" id="ARBA00022993"/>
    </source>
</evidence>
<feature type="compositionally biased region" description="Low complexity" evidence="5">
    <location>
        <begin position="289"/>
        <end position="301"/>
    </location>
</feature>
<evidence type="ECO:0000259" key="6">
    <source>
        <dbReference type="Pfam" id="PF02441"/>
    </source>
</evidence>
<proteinExistence type="inferred from homology"/>
<dbReference type="OrthoDB" id="1532798at2759"/>
<dbReference type="InterPro" id="IPR003382">
    <property type="entry name" value="Flavoprotein"/>
</dbReference>
<dbReference type="PANTHER" id="PTHR14359">
    <property type="entry name" value="HOMO-OLIGOMERIC FLAVIN CONTAINING CYS DECARBOXYLASE FAMILY"/>
    <property type="match status" value="1"/>
</dbReference>
<dbReference type="GO" id="GO:0010181">
    <property type="term" value="F:FMN binding"/>
    <property type="evidence" value="ECO:0007669"/>
    <property type="project" value="TreeGrafter"/>
</dbReference>
<name>A0A836B3F1_CHLIN</name>
<dbReference type="GO" id="GO:0015937">
    <property type="term" value="P:coenzyme A biosynthetic process"/>
    <property type="evidence" value="ECO:0007669"/>
    <property type="project" value="UniProtKB-KW"/>
</dbReference>
<dbReference type="Gene3D" id="3.40.50.1950">
    <property type="entry name" value="Flavin prenyltransferase-like"/>
    <property type="match status" value="1"/>
</dbReference>
<accession>A0A836B3F1</accession>
<comment type="similarity">
    <text evidence="2">Belongs to the HFCD (homooligomeric flavin containing Cys decarboxylase) superfamily.</text>
</comment>
<protein>
    <recommendedName>
        <fullName evidence="4">phosphopantothenoylcysteine decarboxylase</fullName>
        <ecNumber evidence="4">4.1.1.36</ecNumber>
    </recommendedName>
</protein>
<comment type="caution">
    <text evidence="7">The sequence shown here is derived from an EMBL/GenBank/DDBJ whole genome shotgun (WGS) entry which is preliminary data.</text>
</comment>
<sequence>MDRRPQVLLAATGSVASIKVAALCRLLLEIGDVKLIATSSAKHFINEDDLPDAVKPILGDETEWRQWRAVGDPVLHIDLRRWADVLVVAPLSANSLAKMANGMADNLLTCVVRAWDFHKPLLVAPAMNTAMWASPFTARHLDTLTQLGAGSSSDGAGAGNGSSSSTGSDAAAGSSTVVVVAPVSKRLACGDEGTGAMAAPETIAAACRAALQRAGVMPCGSQQAQPADAQGGWQSDTHAGAVSVGEKTAASGSAAAAAAAAAPAAAAAAVATPASTTGRGGAGREIKPGAGQAADDSGQAALSEGHKEGSAEPAAAGVGPAGEEDRAAAEQRARKRQRWGPEQQRAHGAVSL</sequence>